<keyword evidence="3" id="KW-0548">Nucleotidyltransferase</keyword>
<comment type="caution">
    <text evidence="3">The sequence shown here is derived from an EMBL/GenBank/DDBJ whole genome shotgun (WGS) entry which is preliminary data.</text>
</comment>
<dbReference type="GO" id="GO:0003964">
    <property type="term" value="F:RNA-directed DNA polymerase activity"/>
    <property type="evidence" value="ECO:0007669"/>
    <property type="project" value="UniProtKB-KW"/>
</dbReference>
<feature type="compositionally biased region" description="Basic and acidic residues" evidence="1">
    <location>
        <begin position="413"/>
        <end position="422"/>
    </location>
</feature>
<keyword evidence="3" id="KW-0695">RNA-directed DNA polymerase</keyword>
<evidence type="ECO:0000259" key="2">
    <source>
        <dbReference type="Pfam" id="PF07727"/>
    </source>
</evidence>
<gene>
    <name evidence="3" type="ORF">Tci_559966</name>
</gene>
<feature type="region of interest" description="Disordered" evidence="1">
    <location>
        <begin position="409"/>
        <end position="436"/>
    </location>
</feature>
<organism evidence="3">
    <name type="scientific">Tanacetum cinerariifolium</name>
    <name type="common">Dalmatian daisy</name>
    <name type="synonym">Chrysanthemum cinerariifolium</name>
    <dbReference type="NCBI Taxonomy" id="118510"/>
    <lineage>
        <taxon>Eukaryota</taxon>
        <taxon>Viridiplantae</taxon>
        <taxon>Streptophyta</taxon>
        <taxon>Embryophyta</taxon>
        <taxon>Tracheophyta</taxon>
        <taxon>Spermatophyta</taxon>
        <taxon>Magnoliopsida</taxon>
        <taxon>eudicotyledons</taxon>
        <taxon>Gunneridae</taxon>
        <taxon>Pentapetalae</taxon>
        <taxon>asterids</taxon>
        <taxon>campanulids</taxon>
        <taxon>Asterales</taxon>
        <taxon>Asteraceae</taxon>
        <taxon>Asteroideae</taxon>
        <taxon>Anthemideae</taxon>
        <taxon>Anthemidinae</taxon>
        <taxon>Tanacetum</taxon>
    </lineage>
</organism>
<dbReference type="Pfam" id="PF07727">
    <property type="entry name" value="RVT_2"/>
    <property type="match status" value="1"/>
</dbReference>
<sequence length="436" mass="49449">MDTFYQRHPSEHRWTKDHLLEQVIENPSQSVRTRRQLESYGEMCMFALTEEVYVNQPDGFVDPYHPDKVYRLKKALYGLKQAPKAQMMNSLKRKQIEADDQVIQTILLDLPEDIYAAVDSCETAQEIWLRVQQMMKGSDIGIQEKNAKLFNEWERKDCQQSQVSKQLAARMESTYPLALMANSNNPYAFLAPHQDQPSFNQNYMQQPMPNPKDITDPTTAMNVALALMAKPFKLNYSTQTNNNQRISSNPHNRQIAQPGMNMGQDRQMQMVRVQNVGNQVIQKAAQNPRVQNIRNQNGLIGVPGNANQNENGNLVAASAEGNAAGHNAEEFDLMAAAADLDEIEKVNANCILMVNLQQASTSGTQTDKTPFYDSDGSAEVHNFENCDDNEIFNMFTQEEQYTELLEPIPEPHQVPHNDHNIISEDSSVEQSGERVE</sequence>
<dbReference type="InterPro" id="IPR013103">
    <property type="entry name" value="RVT_2"/>
</dbReference>
<dbReference type="EMBL" id="BKCJ010336438">
    <property type="protein sequence ID" value="GEZ87993.1"/>
    <property type="molecule type" value="Genomic_DNA"/>
</dbReference>
<feature type="domain" description="Reverse transcriptase Ty1/copia-type" evidence="2">
    <location>
        <begin position="48"/>
        <end position="86"/>
    </location>
</feature>
<proteinExistence type="predicted"/>
<accession>A0A699IUX7</accession>
<protein>
    <submittedName>
        <fullName evidence="3">Putative RNA-directed DNA polymerase</fullName>
    </submittedName>
</protein>
<name>A0A699IUX7_TANCI</name>
<keyword evidence="3" id="KW-0808">Transferase</keyword>
<evidence type="ECO:0000313" key="3">
    <source>
        <dbReference type="EMBL" id="GEZ87993.1"/>
    </source>
</evidence>
<evidence type="ECO:0000256" key="1">
    <source>
        <dbReference type="SAM" id="MobiDB-lite"/>
    </source>
</evidence>
<reference evidence="3" key="1">
    <citation type="journal article" date="2019" name="Sci. Rep.">
        <title>Draft genome of Tanacetum cinerariifolium, the natural source of mosquito coil.</title>
        <authorList>
            <person name="Yamashiro T."/>
            <person name="Shiraishi A."/>
            <person name="Satake H."/>
            <person name="Nakayama K."/>
        </authorList>
    </citation>
    <scope>NUCLEOTIDE SEQUENCE</scope>
</reference>
<dbReference type="AlphaFoldDB" id="A0A699IUX7"/>